<feature type="region of interest" description="Disordered" evidence="1">
    <location>
        <begin position="65"/>
        <end position="86"/>
    </location>
</feature>
<evidence type="ECO:0000313" key="2">
    <source>
        <dbReference type="EMBL" id="MEI7062902.1"/>
    </source>
</evidence>
<dbReference type="Proteomes" id="UP001359469">
    <property type="component" value="Unassembled WGS sequence"/>
</dbReference>
<evidence type="ECO:0000313" key="3">
    <source>
        <dbReference type="Proteomes" id="UP001359469"/>
    </source>
</evidence>
<reference evidence="2 3" key="1">
    <citation type="submission" date="2024-03" db="EMBL/GenBank/DDBJ databases">
        <title>Analysis of soft rot Pectobacteriaceae population diversity in US potato growing regions between 2016 and 2022.</title>
        <authorList>
            <person name="Ma X."/>
            <person name="Zhang X."/>
            <person name="Stodghill P."/>
            <person name="Rioux R."/>
            <person name="Babler B."/>
            <person name="Shrestha S."/>
            <person name="Babler B."/>
            <person name="Rivedal H."/>
            <person name="Frost K."/>
            <person name="Hao J."/>
            <person name="Secor G."/>
            <person name="Swingle B."/>
        </authorList>
    </citation>
    <scope>NUCLEOTIDE SEQUENCE [LARGE SCALE GENOMIC DNA]</scope>
    <source>
        <strain evidence="2 3">SR64</strain>
    </source>
</reference>
<evidence type="ECO:0000256" key="1">
    <source>
        <dbReference type="SAM" id="MobiDB-lite"/>
    </source>
</evidence>
<protein>
    <recommendedName>
        <fullName evidence="4">Transcriptional regulator, LysR family</fullName>
    </recommendedName>
</protein>
<organism evidence="2 3">
    <name type="scientific">Dickeya chrysanthemi</name>
    <name type="common">Pectobacterium chrysanthemi</name>
    <name type="synonym">Erwinia chrysanthemi</name>
    <dbReference type="NCBI Taxonomy" id="556"/>
    <lineage>
        <taxon>Bacteria</taxon>
        <taxon>Pseudomonadati</taxon>
        <taxon>Pseudomonadota</taxon>
        <taxon>Gammaproteobacteria</taxon>
        <taxon>Enterobacterales</taxon>
        <taxon>Pectobacteriaceae</taxon>
        <taxon>Dickeya</taxon>
    </lineage>
</organism>
<evidence type="ECO:0008006" key="4">
    <source>
        <dbReference type="Google" id="ProtNLM"/>
    </source>
</evidence>
<sequence>MSLQPAQKLAVSVGCAPLAGGDLVALLPDYTMPEADIYAVYQQRRHVPARISALIAWLKQYLPQGEGRCLPDDGEAPGLTDEPDGR</sequence>
<dbReference type="Gene3D" id="3.40.190.290">
    <property type="match status" value="1"/>
</dbReference>
<accession>A0ABU8JIU1</accession>
<keyword evidence="3" id="KW-1185">Reference proteome</keyword>
<name>A0ABU8JIU1_DICCH</name>
<dbReference type="EMBL" id="JBBBOO010000002">
    <property type="protein sequence ID" value="MEI7062902.1"/>
    <property type="molecule type" value="Genomic_DNA"/>
</dbReference>
<gene>
    <name evidence="2" type="ORF">WCU84_04330</name>
</gene>
<dbReference type="RefSeq" id="WP_040002247.1">
    <property type="nucleotide sequence ID" value="NZ_JAFCAF010000011.1"/>
</dbReference>
<comment type="caution">
    <text evidence="2">The sequence shown here is derived from an EMBL/GenBank/DDBJ whole genome shotgun (WGS) entry which is preliminary data.</text>
</comment>
<proteinExistence type="predicted"/>
<dbReference type="SUPFAM" id="SSF53850">
    <property type="entry name" value="Periplasmic binding protein-like II"/>
    <property type="match status" value="1"/>
</dbReference>